<keyword evidence="13" id="KW-0862">Zinc</keyword>
<dbReference type="Gene3D" id="4.10.60.10">
    <property type="entry name" value="Zinc finger, CCHC-type"/>
    <property type="match status" value="4"/>
</dbReference>
<evidence type="ECO:0000259" key="16">
    <source>
        <dbReference type="PROSITE" id="PS51384"/>
    </source>
</evidence>
<keyword evidence="6" id="KW-0274">FAD</keyword>
<evidence type="ECO:0000256" key="4">
    <source>
        <dbReference type="ARBA" id="ARBA00022531"/>
    </source>
</evidence>
<evidence type="ECO:0000256" key="8">
    <source>
        <dbReference type="ARBA" id="ARBA00022946"/>
    </source>
</evidence>
<evidence type="ECO:0000256" key="6">
    <source>
        <dbReference type="ARBA" id="ARBA00022827"/>
    </source>
</evidence>
<dbReference type="AlphaFoldDB" id="A0AAV6IQR3"/>
<dbReference type="SUPFAM" id="SSF50249">
    <property type="entry name" value="Nucleic acid-binding proteins"/>
    <property type="match status" value="1"/>
</dbReference>
<feature type="binding site" evidence="12">
    <location>
        <begin position="262"/>
        <end position="263"/>
    </location>
    <ligand>
        <name>NADP(+)</name>
        <dbReference type="ChEBI" id="CHEBI:58349"/>
    </ligand>
</feature>
<keyword evidence="10" id="KW-0560">Oxidoreductase</keyword>
<dbReference type="InterPro" id="IPR019844">
    <property type="entry name" value="CSD_CS"/>
</dbReference>
<feature type="region of interest" description="Disordered" evidence="14">
    <location>
        <begin position="434"/>
        <end position="458"/>
    </location>
</feature>
<accession>A0AAV6IQR3</accession>
<feature type="binding site" evidence="12">
    <location>
        <position position="200"/>
    </location>
    <ligand>
        <name>NADP(+)</name>
        <dbReference type="ChEBI" id="CHEBI:58349"/>
    </ligand>
</feature>
<dbReference type="PROSITE" id="PS00352">
    <property type="entry name" value="CSD_1"/>
    <property type="match status" value="1"/>
</dbReference>
<dbReference type="SUPFAM" id="SSF52343">
    <property type="entry name" value="Ferredoxin reductase-like, C-terminal NADP-linked domain"/>
    <property type="match status" value="1"/>
</dbReference>
<comment type="catalytic activity">
    <reaction evidence="11">
        <text>2 reduced [2Fe-2S]-[ferredoxin] + NADP(+) + H(+) = 2 oxidized [2Fe-2S]-[ferredoxin] + NADPH</text>
        <dbReference type="Rhea" id="RHEA:20125"/>
        <dbReference type="Rhea" id="RHEA-COMP:10000"/>
        <dbReference type="Rhea" id="RHEA-COMP:10001"/>
        <dbReference type="ChEBI" id="CHEBI:15378"/>
        <dbReference type="ChEBI" id="CHEBI:33737"/>
        <dbReference type="ChEBI" id="CHEBI:33738"/>
        <dbReference type="ChEBI" id="CHEBI:57783"/>
        <dbReference type="ChEBI" id="CHEBI:58349"/>
        <dbReference type="EC" id="1.18.1.2"/>
    </reaction>
</comment>
<keyword evidence="8" id="KW-0809">Transit peptide</keyword>
<dbReference type="GO" id="GO:0003676">
    <property type="term" value="F:nucleic acid binding"/>
    <property type="evidence" value="ECO:0007669"/>
    <property type="project" value="InterPro"/>
</dbReference>
<dbReference type="CDD" id="cd06208">
    <property type="entry name" value="CYPOR_like_FNR"/>
    <property type="match status" value="1"/>
</dbReference>
<feature type="domain" description="CCHC-type" evidence="15">
    <location>
        <begin position="492"/>
        <end position="507"/>
    </location>
</feature>
<comment type="similarity">
    <text evidence="2">Belongs to the ferredoxin--NADP reductase type 1 family.</text>
</comment>
<dbReference type="PRINTS" id="PR00371">
    <property type="entry name" value="FPNCR"/>
</dbReference>
<dbReference type="PIRSF" id="PIRSF501178">
    <property type="entry name" value="FNR-PetH"/>
    <property type="match status" value="1"/>
</dbReference>
<evidence type="ECO:0000256" key="5">
    <source>
        <dbReference type="ARBA" id="ARBA00022630"/>
    </source>
</evidence>
<evidence type="ECO:0000313" key="18">
    <source>
        <dbReference type="EMBL" id="KAG5530215.1"/>
    </source>
</evidence>
<evidence type="ECO:0000259" key="17">
    <source>
        <dbReference type="PROSITE" id="PS51857"/>
    </source>
</evidence>
<evidence type="ECO:0000313" key="19">
    <source>
        <dbReference type="Proteomes" id="UP000823749"/>
    </source>
</evidence>
<evidence type="ECO:0000256" key="9">
    <source>
        <dbReference type="ARBA" id="ARBA00022982"/>
    </source>
</evidence>
<evidence type="ECO:0000256" key="12">
    <source>
        <dbReference type="PIRSR" id="PIRSR000361-1"/>
    </source>
</evidence>
<keyword evidence="19" id="KW-1185">Reference proteome</keyword>
<dbReference type="InterPro" id="IPR012340">
    <property type="entry name" value="NA-bd_OB-fold"/>
</dbReference>
<keyword evidence="13" id="KW-0479">Metal-binding</keyword>
<dbReference type="Gene3D" id="2.40.30.10">
    <property type="entry name" value="Translation factors"/>
    <property type="match status" value="1"/>
</dbReference>
<dbReference type="GO" id="GO:0008270">
    <property type="term" value="F:zinc ion binding"/>
    <property type="evidence" value="ECO:0007669"/>
    <property type="project" value="UniProtKB-KW"/>
</dbReference>
<comment type="caution">
    <text evidence="18">The sequence shown here is derived from an EMBL/GenBank/DDBJ whole genome shotgun (WGS) entry which is preliminary data.</text>
</comment>
<evidence type="ECO:0000256" key="3">
    <source>
        <dbReference type="ARBA" id="ARBA00013223"/>
    </source>
</evidence>
<dbReference type="InterPro" id="IPR015701">
    <property type="entry name" value="FNR"/>
</dbReference>
<feature type="domain" description="CCHC-type" evidence="15">
    <location>
        <begin position="545"/>
        <end position="560"/>
    </location>
</feature>
<dbReference type="InterPro" id="IPR017938">
    <property type="entry name" value="Riboflavin_synthase-like_b-brl"/>
</dbReference>
<name>A0AAV6IQR3_9ERIC</name>
<dbReference type="SUPFAM" id="SSF63380">
    <property type="entry name" value="Riboflavin synthase domain-like"/>
    <property type="match status" value="1"/>
</dbReference>
<dbReference type="Gene3D" id="3.40.50.80">
    <property type="entry name" value="Nucleotide-binding domain of ferredoxin-NADP reductase (FNR) module"/>
    <property type="match status" value="1"/>
</dbReference>
<dbReference type="InterPro" id="IPR001433">
    <property type="entry name" value="OxRdtase_FAD/NAD-bd"/>
</dbReference>
<dbReference type="PRINTS" id="PR00050">
    <property type="entry name" value="COLDSHOCK"/>
</dbReference>
<keyword evidence="9" id="KW-0249">Electron transport</keyword>
<feature type="domain" description="CCHC-type" evidence="15">
    <location>
        <begin position="576"/>
        <end position="591"/>
    </location>
</feature>
<feature type="binding site" evidence="12">
    <location>
        <position position="124"/>
    </location>
    <ligand>
        <name>NADP(+)</name>
        <dbReference type="ChEBI" id="CHEBI:58349"/>
    </ligand>
</feature>
<dbReference type="InterPro" id="IPR039261">
    <property type="entry name" value="FNR_nucleotide-bd"/>
</dbReference>
<dbReference type="Pfam" id="PF00313">
    <property type="entry name" value="CSD"/>
    <property type="match status" value="1"/>
</dbReference>
<evidence type="ECO:0000256" key="1">
    <source>
        <dbReference type="ARBA" id="ARBA00001974"/>
    </source>
</evidence>
<keyword evidence="7 12" id="KW-0521">NADP</keyword>
<dbReference type="PROSITE" id="PS50158">
    <property type="entry name" value="ZF_CCHC"/>
    <property type="match status" value="6"/>
</dbReference>
<dbReference type="Pfam" id="PF00098">
    <property type="entry name" value="zf-CCHC"/>
    <property type="match status" value="6"/>
</dbReference>
<proteinExistence type="inferred from homology"/>
<keyword evidence="5" id="KW-0285">Flavoprotein</keyword>
<dbReference type="InterPro" id="IPR017927">
    <property type="entry name" value="FAD-bd_FR_type"/>
</dbReference>
<comment type="cofactor">
    <cofactor evidence="1">
        <name>FAD</name>
        <dbReference type="ChEBI" id="CHEBI:57692"/>
    </cofactor>
</comment>
<dbReference type="Pfam" id="PF00175">
    <property type="entry name" value="NAD_binding_1"/>
    <property type="match status" value="1"/>
</dbReference>
<sequence>MAAAVSAAVSLPSSKSTSLPTRTSISINFNKVPFPYRNVRGSGKVSIIRAQVTTEAPAKVEKVSKKMEEGVVVNKFRPKEPYVGRCLLNTKITGEVPYREGQSIGVIPDGIDKNGKPHKLRLYSIASSALGDFGDSKTVSLCVKRLVYTNDKGELVKGVCSNFLCDLKPGFEVKITGPVGKEMLMPKDPNATVVMLATGTGIAPFRAFLWKMFFEKHDDYKFNGLAWLFLGVPTSSSLLYKEEFEKMKEKAPENFRLDFAVSREQTNEKGEKMYIQTRMAQYAEELWELLKKDNTFIYMCGLKGMEKGIDDIMVSLAAKDGIDWMDYKKQLKKSEQWNVEVYYLRYTSTVSLSAIASVNFFIFEGMYQREEIPKSRGTVKWFHDHKGYGFITPDDGGEDLFVHHSSIQSNGFRTLRVGQLVEFHIALEQERTKAVHVTGPDGSPLDNKTPNGGNRRRDSNNGGGCYNCGESGHLARECRRPVASGGGGDRGCFNCGESGHVARECRRPVASDGGGDGGCYTCGDYGHMARDCNRSGRGGGGDGGCYNCGDYGHVARDCNQGRRGGLNGNGGGDVECYTCGGQGHIARECPSGRRKSGGGGGGGGRGCYNCGEQGHFARECPNPSAA</sequence>
<feature type="binding site" evidence="12">
    <location>
        <position position="340"/>
    </location>
    <ligand>
        <name>NADP(+)</name>
        <dbReference type="ChEBI" id="CHEBI:58349"/>
    </ligand>
</feature>
<evidence type="ECO:0000256" key="13">
    <source>
        <dbReference type="PROSITE-ProRule" id="PRU00047"/>
    </source>
</evidence>
<feature type="domain" description="CSD" evidence="17">
    <location>
        <begin position="374"/>
        <end position="439"/>
    </location>
</feature>
<evidence type="ECO:0000256" key="7">
    <source>
        <dbReference type="ARBA" id="ARBA00022857"/>
    </source>
</evidence>
<dbReference type="Proteomes" id="UP000823749">
    <property type="component" value="Chromosome 10"/>
</dbReference>
<organism evidence="18 19">
    <name type="scientific">Rhododendron griersonianum</name>
    <dbReference type="NCBI Taxonomy" id="479676"/>
    <lineage>
        <taxon>Eukaryota</taxon>
        <taxon>Viridiplantae</taxon>
        <taxon>Streptophyta</taxon>
        <taxon>Embryophyta</taxon>
        <taxon>Tracheophyta</taxon>
        <taxon>Spermatophyta</taxon>
        <taxon>Magnoliopsida</taxon>
        <taxon>eudicotyledons</taxon>
        <taxon>Gunneridae</taxon>
        <taxon>Pentapetalae</taxon>
        <taxon>asterids</taxon>
        <taxon>Ericales</taxon>
        <taxon>Ericaceae</taxon>
        <taxon>Ericoideae</taxon>
        <taxon>Rhodoreae</taxon>
        <taxon>Rhododendron</taxon>
    </lineage>
</organism>
<dbReference type="SUPFAM" id="SSF57756">
    <property type="entry name" value="Retrovirus zinc finger-like domains"/>
    <property type="match status" value="3"/>
</dbReference>
<evidence type="ECO:0000259" key="15">
    <source>
        <dbReference type="PROSITE" id="PS50158"/>
    </source>
</evidence>
<feature type="binding site" evidence="12">
    <location>
        <begin position="232"/>
        <end position="233"/>
    </location>
    <ligand>
        <name>NADP(+)</name>
        <dbReference type="ChEBI" id="CHEBI:58349"/>
    </ligand>
</feature>
<feature type="domain" description="CCHC-type" evidence="15">
    <location>
        <begin position="465"/>
        <end position="480"/>
    </location>
</feature>
<feature type="domain" description="CCHC-type" evidence="15">
    <location>
        <begin position="519"/>
        <end position="532"/>
    </location>
</feature>
<protein>
    <recommendedName>
        <fullName evidence="3">ferredoxin--NADP(+) reductase</fullName>
        <ecNumber evidence="3">1.18.1.2</ecNumber>
    </recommendedName>
</protein>
<dbReference type="InterPro" id="IPR001709">
    <property type="entry name" value="Flavoprot_Pyr_Nucl_cyt_Rdtase"/>
</dbReference>
<dbReference type="InterPro" id="IPR002059">
    <property type="entry name" value="CSP_DNA-bd"/>
</dbReference>
<evidence type="ECO:0000256" key="10">
    <source>
        <dbReference type="ARBA" id="ARBA00023002"/>
    </source>
</evidence>
<dbReference type="SMART" id="SM00357">
    <property type="entry name" value="CSP"/>
    <property type="match status" value="1"/>
</dbReference>
<dbReference type="PROSITE" id="PS51857">
    <property type="entry name" value="CSD_2"/>
    <property type="match status" value="1"/>
</dbReference>
<dbReference type="FunFam" id="3.40.50.80:FF:000008">
    <property type="entry name" value="Ferredoxin--NADP reductase, chloroplastic"/>
    <property type="match status" value="1"/>
</dbReference>
<feature type="binding site" evidence="12">
    <location>
        <position position="144"/>
    </location>
    <ligand>
        <name>NADP(+)</name>
        <dbReference type="ChEBI" id="CHEBI:58349"/>
    </ligand>
</feature>
<dbReference type="Gene3D" id="2.40.50.140">
    <property type="entry name" value="Nucleic acid-binding proteins"/>
    <property type="match status" value="1"/>
</dbReference>
<dbReference type="SMART" id="SM00343">
    <property type="entry name" value="ZnF_C2HC"/>
    <property type="match status" value="6"/>
</dbReference>
<dbReference type="PANTHER" id="PTHR43314">
    <property type="match status" value="1"/>
</dbReference>
<evidence type="ECO:0000256" key="11">
    <source>
        <dbReference type="ARBA" id="ARBA00047776"/>
    </source>
</evidence>
<dbReference type="CDD" id="cd04458">
    <property type="entry name" value="CSP_CDS"/>
    <property type="match status" value="1"/>
</dbReference>
<dbReference type="EC" id="1.18.1.2" evidence="3"/>
<dbReference type="InterPro" id="IPR001878">
    <property type="entry name" value="Znf_CCHC"/>
</dbReference>
<dbReference type="GO" id="GO:0015979">
    <property type="term" value="P:photosynthesis"/>
    <property type="evidence" value="ECO:0007669"/>
    <property type="project" value="UniProtKB-KW"/>
</dbReference>
<dbReference type="GO" id="GO:0004324">
    <property type="term" value="F:ferredoxin-NADP+ reductase activity"/>
    <property type="evidence" value="ECO:0007669"/>
    <property type="project" value="UniProtKB-EC"/>
</dbReference>
<evidence type="ECO:0000256" key="2">
    <source>
        <dbReference type="ARBA" id="ARBA00008312"/>
    </source>
</evidence>
<dbReference type="InterPro" id="IPR036875">
    <property type="entry name" value="Znf_CCHC_sf"/>
</dbReference>
<dbReference type="PROSITE" id="PS51384">
    <property type="entry name" value="FAD_FR"/>
    <property type="match status" value="1"/>
</dbReference>
<feature type="binding site" evidence="12">
    <location>
        <begin position="301"/>
        <end position="302"/>
    </location>
    <ligand>
        <name>NADP(+)</name>
        <dbReference type="ChEBI" id="CHEBI:58349"/>
    </ligand>
</feature>
<feature type="domain" description="FAD-binding FR-type" evidence="16">
    <location>
        <begin position="53"/>
        <end position="185"/>
    </location>
</feature>
<keyword evidence="9" id="KW-0813">Transport</keyword>
<keyword evidence="13" id="KW-0863">Zinc-finger</keyword>
<evidence type="ECO:0000256" key="14">
    <source>
        <dbReference type="SAM" id="MobiDB-lite"/>
    </source>
</evidence>
<dbReference type="PIRSF" id="PIRSF000361">
    <property type="entry name" value="Frd-NADP+_RD"/>
    <property type="match status" value="1"/>
</dbReference>
<reference evidence="18" key="1">
    <citation type="submission" date="2020-08" db="EMBL/GenBank/DDBJ databases">
        <title>Plant Genome Project.</title>
        <authorList>
            <person name="Zhang R.-G."/>
        </authorList>
    </citation>
    <scope>NUCLEOTIDE SEQUENCE</scope>
    <source>
        <strain evidence="18">WSP0</strain>
        <tissue evidence="18">Leaf</tissue>
    </source>
</reference>
<feature type="domain" description="CCHC-type" evidence="15">
    <location>
        <begin position="607"/>
        <end position="622"/>
    </location>
</feature>
<dbReference type="InterPro" id="IPR035442">
    <property type="entry name" value="FNR_plant_Cyanobacteria"/>
</dbReference>
<feature type="binding site" evidence="12">
    <location>
        <position position="272"/>
    </location>
    <ligand>
        <name>NADP(+)</name>
        <dbReference type="ChEBI" id="CHEBI:58349"/>
    </ligand>
</feature>
<keyword evidence="4" id="KW-0602">Photosynthesis</keyword>
<gene>
    <name evidence="18" type="ORF">RHGRI_030553</name>
</gene>
<dbReference type="EMBL" id="JACTNZ010000010">
    <property type="protein sequence ID" value="KAG5530215.1"/>
    <property type="molecule type" value="Genomic_DNA"/>
</dbReference>
<dbReference type="InterPro" id="IPR011129">
    <property type="entry name" value="CSD"/>
</dbReference>